<dbReference type="RefSeq" id="WP_072981418.1">
    <property type="nucleotide sequence ID" value="NZ_FQXT01000002.1"/>
</dbReference>
<dbReference type="PROSITE" id="PS51257">
    <property type="entry name" value="PROKAR_LIPOPROTEIN"/>
    <property type="match status" value="1"/>
</dbReference>
<dbReference type="AlphaFoldDB" id="A0A1M5WLA5"/>
<organism evidence="2 3">
    <name type="scientific">Leeuwenhoekiella palythoae</name>
    <dbReference type="NCBI Taxonomy" id="573501"/>
    <lineage>
        <taxon>Bacteria</taxon>
        <taxon>Pseudomonadati</taxon>
        <taxon>Bacteroidota</taxon>
        <taxon>Flavobacteriia</taxon>
        <taxon>Flavobacteriales</taxon>
        <taxon>Flavobacteriaceae</taxon>
        <taxon>Leeuwenhoekiella</taxon>
    </lineage>
</organism>
<protein>
    <recommendedName>
        <fullName evidence="5">Lipoprotein</fullName>
    </recommendedName>
</protein>
<reference evidence="2" key="2">
    <citation type="submission" date="2016-11" db="EMBL/GenBank/DDBJ databases">
        <authorList>
            <person name="Jaros S."/>
            <person name="Januszkiewicz K."/>
            <person name="Wedrychowicz H."/>
        </authorList>
    </citation>
    <scope>NUCLEOTIDE SEQUENCE [LARGE SCALE GENOMIC DNA]</scope>
    <source>
        <strain evidence="2">DSM 19859</strain>
    </source>
</reference>
<dbReference type="STRING" id="573501.SAMN04487999_1269"/>
<evidence type="ECO:0000313" key="3">
    <source>
        <dbReference type="Proteomes" id="UP000184240"/>
    </source>
</evidence>
<keyword evidence="4" id="KW-1185">Reference proteome</keyword>
<dbReference type="Proteomes" id="UP000290037">
    <property type="component" value="Unassembled WGS sequence"/>
</dbReference>
<dbReference type="OrthoDB" id="1439526at2"/>
<dbReference type="EMBL" id="QOVN01000001">
    <property type="protein sequence ID" value="RXG31420.1"/>
    <property type="molecule type" value="Genomic_DNA"/>
</dbReference>
<proteinExistence type="predicted"/>
<reference evidence="3" key="1">
    <citation type="submission" date="2016-11" db="EMBL/GenBank/DDBJ databases">
        <authorList>
            <person name="Varghese N."/>
            <person name="Submissions S."/>
        </authorList>
    </citation>
    <scope>NUCLEOTIDE SEQUENCE [LARGE SCALE GENOMIC DNA]</scope>
    <source>
        <strain evidence="3">DSM 19859</strain>
    </source>
</reference>
<dbReference type="Proteomes" id="UP000184240">
    <property type="component" value="Unassembled WGS sequence"/>
</dbReference>
<evidence type="ECO:0000313" key="2">
    <source>
        <dbReference type="EMBL" id="SHH88370.1"/>
    </source>
</evidence>
<sequence length="231" mass="26893">MKQIFFFILTLMLLGCNDSDKKLDKNLKEVFEKSKEEKKPRDKFPTYIKIDTFYTKPSHFNDLIVGNSKVSDSLSSACSCDNNVKNNSIKIQIKTAIPTKNKLNTLPKDHVDRYNKLKGLYTPSLNPLSFEGQLKYINFELKDSTVLKANVISRSTELEYNGKDFKKDTVNQYQIKISRFKYHNASRVYGEFKIIVQEGFGFNPNDTIIRGSFQCMNWKINEEESIKNYKF</sequence>
<dbReference type="EMBL" id="FQXT01000002">
    <property type="protein sequence ID" value="SHH88370.1"/>
    <property type="molecule type" value="Genomic_DNA"/>
</dbReference>
<evidence type="ECO:0000313" key="4">
    <source>
        <dbReference type="Proteomes" id="UP000290037"/>
    </source>
</evidence>
<accession>A0A1M5WLA5</accession>
<gene>
    <name evidence="1" type="ORF">DSM01_561</name>
    <name evidence="2" type="ORF">SAMN04487999_1269</name>
</gene>
<reference evidence="1 4" key="3">
    <citation type="submission" date="2018-07" db="EMBL/GenBank/DDBJ databases">
        <title>Leeuwenhoekiella genomics.</title>
        <authorList>
            <person name="Tahon G."/>
            <person name="Willems A."/>
        </authorList>
    </citation>
    <scope>NUCLEOTIDE SEQUENCE [LARGE SCALE GENOMIC DNA]</scope>
    <source>
        <strain evidence="1 4">LMG 24856</strain>
    </source>
</reference>
<evidence type="ECO:0000313" key="1">
    <source>
        <dbReference type="EMBL" id="RXG31420.1"/>
    </source>
</evidence>
<name>A0A1M5WLA5_9FLAO</name>
<evidence type="ECO:0008006" key="5">
    <source>
        <dbReference type="Google" id="ProtNLM"/>
    </source>
</evidence>